<accession>A0A9X3TRV0</accession>
<protein>
    <recommendedName>
        <fullName evidence="3">Lipoprotein</fullName>
    </recommendedName>
</protein>
<reference evidence="1" key="1">
    <citation type="submission" date="2022-12" db="EMBL/GenBank/DDBJ databases">
        <title>Draft genome sequence of the thermophilic strain Brevibacillus thermoruber HT42, isolated from Los Humeros, Puebla, Mexico, with biotechnological potential.</title>
        <authorList>
            <person name="Lara Sanchez J."/>
            <person name="Solis Palacios R."/>
            <person name="Bustos Baena A.S."/>
            <person name="Ruz Baez A.E."/>
            <person name="Espinosa Luna G."/>
            <person name="Oliart Ros R.M."/>
        </authorList>
    </citation>
    <scope>NUCLEOTIDE SEQUENCE</scope>
    <source>
        <strain evidence="1">HT42</strain>
    </source>
</reference>
<dbReference type="AlphaFoldDB" id="A0A9X3TRV0"/>
<dbReference type="RefSeq" id="WP_029098535.1">
    <property type="nucleotide sequence ID" value="NZ_JAPYYP010000014.1"/>
</dbReference>
<comment type="caution">
    <text evidence="1">The sequence shown here is derived from an EMBL/GenBank/DDBJ whole genome shotgun (WGS) entry which is preliminary data.</text>
</comment>
<name>A0A9X3TRV0_9BACL</name>
<proteinExistence type="predicted"/>
<evidence type="ECO:0000313" key="2">
    <source>
        <dbReference type="Proteomes" id="UP001151071"/>
    </source>
</evidence>
<dbReference type="PROSITE" id="PS51257">
    <property type="entry name" value="PROKAR_LIPOPROTEIN"/>
    <property type="match status" value="1"/>
</dbReference>
<evidence type="ECO:0000313" key="1">
    <source>
        <dbReference type="EMBL" id="MDA5109224.1"/>
    </source>
</evidence>
<gene>
    <name evidence="1" type="ORF">O3V59_12690</name>
</gene>
<sequence length="161" mass="17978">MMRAGKWLIIAVIAVMAVGCVQPSGQQAEQQPSDAAVERSSAIPEWPFDSFKQKFSQPHLIDKEDVTLVTLRMNRTRKSPEIAAFLTTSHLEGWFVLYAEENGVYKEVYGKQEPVYGVQVHGAGDQMISFRRWRFGCAEEQLPAALIHEAGVQGSVERLGI</sequence>
<dbReference type="EMBL" id="JAPYYP010000014">
    <property type="protein sequence ID" value="MDA5109224.1"/>
    <property type="molecule type" value="Genomic_DNA"/>
</dbReference>
<organism evidence="1 2">
    <name type="scientific">Brevibacillus thermoruber</name>
    <dbReference type="NCBI Taxonomy" id="33942"/>
    <lineage>
        <taxon>Bacteria</taxon>
        <taxon>Bacillati</taxon>
        <taxon>Bacillota</taxon>
        <taxon>Bacilli</taxon>
        <taxon>Bacillales</taxon>
        <taxon>Paenibacillaceae</taxon>
        <taxon>Brevibacillus</taxon>
    </lineage>
</organism>
<evidence type="ECO:0008006" key="3">
    <source>
        <dbReference type="Google" id="ProtNLM"/>
    </source>
</evidence>
<keyword evidence="2" id="KW-1185">Reference proteome</keyword>
<dbReference type="Proteomes" id="UP001151071">
    <property type="component" value="Unassembled WGS sequence"/>
</dbReference>